<dbReference type="Gene3D" id="3.40.50.11500">
    <property type="match status" value="1"/>
</dbReference>
<evidence type="ECO:0000259" key="2">
    <source>
        <dbReference type="PROSITE" id="PS50211"/>
    </source>
</evidence>
<dbReference type="AlphaFoldDB" id="A0AAV7JUL0"/>
<dbReference type="EMBL" id="JAKMXF010000299">
    <property type="protein sequence ID" value="KAI6652165.1"/>
    <property type="molecule type" value="Genomic_DNA"/>
</dbReference>
<evidence type="ECO:0000313" key="3">
    <source>
        <dbReference type="EMBL" id="KAI6652165.1"/>
    </source>
</evidence>
<proteinExistence type="predicted"/>
<comment type="caution">
    <text evidence="3">The sequence shown here is derived from an EMBL/GenBank/DDBJ whole genome shotgun (WGS) entry which is preliminary data.</text>
</comment>
<feature type="region of interest" description="Disordered" evidence="1">
    <location>
        <begin position="269"/>
        <end position="290"/>
    </location>
</feature>
<dbReference type="InterPro" id="IPR037516">
    <property type="entry name" value="Tripartite_DENN"/>
</dbReference>
<dbReference type="PROSITE" id="PS50211">
    <property type="entry name" value="DENN"/>
    <property type="match status" value="1"/>
</dbReference>
<gene>
    <name evidence="3" type="ORF">LOD99_7183</name>
</gene>
<feature type="region of interest" description="Disordered" evidence="1">
    <location>
        <begin position="477"/>
        <end position="497"/>
    </location>
</feature>
<dbReference type="InterPro" id="IPR005113">
    <property type="entry name" value="uDENN_dom"/>
</dbReference>
<dbReference type="PANTHER" id="PTHR15288">
    <property type="entry name" value="DENN DOMAIN-CONTAINING PROTEIN 2"/>
    <property type="match status" value="1"/>
</dbReference>
<dbReference type="SMART" id="SM00801">
    <property type="entry name" value="dDENN"/>
    <property type="match status" value="1"/>
</dbReference>
<accession>A0AAV7JUL0</accession>
<dbReference type="SMART" id="SM00800">
    <property type="entry name" value="uDENN"/>
    <property type="match status" value="1"/>
</dbReference>
<feature type="domain" description="UDENN" evidence="2">
    <location>
        <begin position="505"/>
        <end position="902"/>
    </location>
</feature>
<feature type="region of interest" description="Disordered" evidence="1">
    <location>
        <begin position="174"/>
        <end position="232"/>
    </location>
</feature>
<organism evidence="3 4">
    <name type="scientific">Oopsacas minuta</name>
    <dbReference type="NCBI Taxonomy" id="111878"/>
    <lineage>
        <taxon>Eukaryota</taxon>
        <taxon>Metazoa</taxon>
        <taxon>Porifera</taxon>
        <taxon>Hexactinellida</taxon>
        <taxon>Hexasterophora</taxon>
        <taxon>Lyssacinosida</taxon>
        <taxon>Leucopsacidae</taxon>
        <taxon>Oopsacas</taxon>
    </lineage>
</organism>
<dbReference type="InterPro" id="IPR051942">
    <property type="entry name" value="DENN_domain_containing_2"/>
</dbReference>
<feature type="compositionally biased region" description="Polar residues" evidence="1">
    <location>
        <begin position="477"/>
        <end position="494"/>
    </location>
</feature>
<dbReference type="InterPro" id="IPR043153">
    <property type="entry name" value="DENN_C"/>
</dbReference>
<dbReference type="InterPro" id="IPR005112">
    <property type="entry name" value="dDENN_dom"/>
</dbReference>
<feature type="compositionally biased region" description="Polar residues" evidence="1">
    <location>
        <begin position="197"/>
        <end position="222"/>
    </location>
</feature>
<evidence type="ECO:0000313" key="4">
    <source>
        <dbReference type="Proteomes" id="UP001165289"/>
    </source>
</evidence>
<protein>
    <submittedName>
        <fullName evidence="3">DENN domain-containing protein</fullName>
    </submittedName>
</protein>
<feature type="region of interest" description="Disordered" evidence="1">
    <location>
        <begin position="42"/>
        <end position="83"/>
    </location>
</feature>
<dbReference type="PANTHER" id="PTHR15288:SF0">
    <property type="entry name" value="UDENN DOMAIN-CONTAINING PROTEIN"/>
    <property type="match status" value="1"/>
</dbReference>
<feature type="compositionally biased region" description="Polar residues" evidence="1">
    <location>
        <begin position="279"/>
        <end position="290"/>
    </location>
</feature>
<dbReference type="Pfam" id="PF03456">
    <property type="entry name" value="uDENN"/>
    <property type="match status" value="1"/>
</dbReference>
<feature type="compositionally biased region" description="Basic residues" evidence="1">
    <location>
        <begin position="174"/>
        <end position="183"/>
    </location>
</feature>
<dbReference type="Proteomes" id="UP001165289">
    <property type="component" value="Unassembled WGS sequence"/>
</dbReference>
<dbReference type="Gene3D" id="3.30.450.200">
    <property type="match status" value="1"/>
</dbReference>
<dbReference type="FunFam" id="3.40.50.11500:FF:000004">
    <property type="entry name" value="DENN domain-containing protein 2C isoform X1"/>
    <property type="match status" value="1"/>
</dbReference>
<feature type="region of interest" description="Disordered" evidence="1">
    <location>
        <begin position="424"/>
        <end position="453"/>
    </location>
</feature>
<dbReference type="InterPro" id="IPR001194">
    <property type="entry name" value="cDENN_dom"/>
</dbReference>
<keyword evidence="4" id="KW-1185">Reference proteome</keyword>
<dbReference type="Pfam" id="PF02141">
    <property type="entry name" value="DENN"/>
    <property type="match status" value="1"/>
</dbReference>
<reference evidence="3 4" key="1">
    <citation type="journal article" date="2023" name="BMC Biol.">
        <title>The compact genome of the sponge Oopsacas minuta (Hexactinellida) is lacking key metazoan core genes.</title>
        <authorList>
            <person name="Santini S."/>
            <person name="Schenkelaars Q."/>
            <person name="Jourda C."/>
            <person name="Duchesne M."/>
            <person name="Belahbib H."/>
            <person name="Rocher C."/>
            <person name="Selva M."/>
            <person name="Riesgo A."/>
            <person name="Vervoort M."/>
            <person name="Leys S.P."/>
            <person name="Kodjabachian L."/>
            <person name="Le Bivic A."/>
            <person name="Borchiellini C."/>
            <person name="Claverie J.M."/>
            <person name="Renard E."/>
        </authorList>
    </citation>
    <scope>NUCLEOTIDE SEQUENCE [LARGE SCALE GENOMIC DNA]</scope>
    <source>
        <strain evidence="3">SPO-2</strain>
    </source>
</reference>
<dbReference type="SMART" id="SM00799">
    <property type="entry name" value="DENN"/>
    <property type="match status" value="1"/>
</dbReference>
<sequence length="951" mass="106606">MLSQENLLCLAPFSSMTHKYNNALQPNHQQQLQSPAIVPQTLTESPKLPRPPPKPKPHRFVLKSTDPVPSELTPTPLKSYPHRNSFLDSKESAFGFETQIYTENKFSKPQVKNIRDFSKHVDYHLEVRSTKPELNTCSSLSLSIPSPTQDPQLNTANLPIQELNASPYSVKKKFKIGKHKRRYTPNNSPILGKESNAEPSLTSFNRSQEDAPNNLVQSQSIPSIKGNKKDKSIAPAPVLKSIHSVPIDDLGPQIVSRPSLLKSYSDMPGDSPDGIPTGMHTSPSFDSSDPSVADIGSLKLVTRLFSQFESVYDQSPRRPDNPSLPRLDSFLQDFILVDKQSDNPNAPSSATELDHLKKKLKKVYSTDDITNVGDDFTTSSATSVFIDPSRSIPSTPSVVMPKRRAWDQVNSAFSLIKLRGSVSHTKRSDPSYTPSISGSEEDDDQGGKILLRSKRPAHEIFRESIRVKKRERLMIASMSNDKTNTSPSSSATTLESERSEQKMFEYVIVVGLSKSKTEDKYEPTISYRFPPMNDMGAGSFLSSVPQFCFPDASLWKPAVFKPSHNHLSETYSFVLTDELGVKKFGYCRRILPKGKDLPEVYCIISPLGCFSLYSSILDYVETERARSSALVYAFLRAVISRPLPLPGQSVSIKSIVSDSRQGVGGLSLFRPQESSRLEHVNFSKLMCCLGIKLTLQLFAATLLERRIIFVAEQLSLLSSCCHAIVALLYPFSWQHVFVPILPEAMVHICCSPSPYIVGLLPSSLETVLQFGEEMEEAIIISLDDRKFIRKAGDEDQILPSKLQTALLSLLTGCDKPNTWREDLEMSDVVIEAFIRFFIEILDIYKDFTYPNLDDPSIIEFQTKPFLKTIKSKASRRFMSEFCKTQMFFNFLQEQGDNPEFSQSIKTMFQERYDEIMSNRVLSAKYGKHVSSGLLKKFRFGKIASSAPGKSK</sequence>
<name>A0AAV7JUL0_9METZ</name>
<evidence type="ECO:0000256" key="1">
    <source>
        <dbReference type="SAM" id="MobiDB-lite"/>
    </source>
</evidence>